<dbReference type="PROSITE" id="PS50146">
    <property type="entry name" value="DAGK"/>
    <property type="match status" value="1"/>
</dbReference>
<reference evidence="15" key="1">
    <citation type="journal article" date="2019" name="Int. J. Syst. Evol. Microbiol.">
        <title>The Global Catalogue of Microorganisms (GCM) 10K type strain sequencing project: providing services to taxonomists for standard genome sequencing and annotation.</title>
        <authorList>
            <consortium name="The Broad Institute Genomics Platform"/>
            <consortium name="The Broad Institute Genome Sequencing Center for Infectious Disease"/>
            <person name="Wu L."/>
            <person name="Ma J."/>
        </authorList>
    </citation>
    <scope>NUCLEOTIDE SEQUENCE [LARGE SCALE GENOMIC DNA]</scope>
    <source>
        <strain evidence="15">WYCCWR 12678</strain>
    </source>
</reference>
<keyword evidence="4 14" id="KW-0808">Transferase</keyword>
<name>A0ABV9Q753_9BACL</name>
<keyword evidence="9" id="KW-0460">Magnesium</keyword>
<dbReference type="InterPro" id="IPR045540">
    <property type="entry name" value="YegS/DAGK_C"/>
</dbReference>
<dbReference type="InterPro" id="IPR050187">
    <property type="entry name" value="Lipid_Phosphate_FormReg"/>
</dbReference>
<keyword evidence="10" id="KW-0443">Lipid metabolism</keyword>
<evidence type="ECO:0000256" key="10">
    <source>
        <dbReference type="ARBA" id="ARBA00023098"/>
    </source>
</evidence>
<dbReference type="EMBL" id="JBHSHC010000154">
    <property type="protein sequence ID" value="MFC4770035.1"/>
    <property type="molecule type" value="Genomic_DNA"/>
</dbReference>
<dbReference type="NCBIfam" id="NF009603">
    <property type="entry name" value="PRK13055.1"/>
    <property type="match status" value="1"/>
</dbReference>
<keyword evidence="11" id="KW-0594">Phospholipid biosynthesis</keyword>
<evidence type="ECO:0000259" key="13">
    <source>
        <dbReference type="PROSITE" id="PS50146"/>
    </source>
</evidence>
<evidence type="ECO:0000256" key="6">
    <source>
        <dbReference type="ARBA" id="ARBA00022741"/>
    </source>
</evidence>
<dbReference type="InterPro" id="IPR016064">
    <property type="entry name" value="NAD/diacylglycerol_kinase_sf"/>
</dbReference>
<keyword evidence="12" id="KW-1208">Phospholipid metabolism</keyword>
<dbReference type="NCBIfam" id="TIGR00147">
    <property type="entry name" value="YegS/Rv2252/BmrU family lipid kinase"/>
    <property type="match status" value="1"/>
</dbReference>
<dbReference type="Gene3D" id="2.60.200.40">
    <property type="match status" value="1"/>
</dbReference>
<dbReference type="PANTHER" id="PTHR12358:SF106">
    <property type="entry name" value="LIPID KINASE YEGS"/>
    <property type="match status" value="1"/>
</dbReference>
<dbReference type="RefSeq" id="WP_380029238.1">
    <property type="nucleotide sequence ID" value="NZ_JBHSHC010000154.1"/>
</dbReference>
<evidence type="ECO:0000256" key="7">
    <source>
        <dbReference type="ARBA" id="ARBA00022777"/>
    </source>
</evidence>
<comment type="cofactor">
    <cofactor evidence="1">
        <name>Mg(2+)</name>
        <dbReference type="ChEBI" id="CHEBI:18420"/>
    </cofactor>
</comment>
<protein>
    <submittedName>
        <fullName evidence="14">Diacylglycerol kinase</fullName>
        <ecNumber evidence="14">2.7.1.107</ecNumber>
    </submittedName>
</protein>
<dbReference type="PANTHER" id="PTHR12358">
    <property type="entry name" value="SPHINGOSINE KINASE"/>
    <property type="match status" value="1"/>
</dbReference>
<evidence type="ECO:0000256" key="4">
    <source>
        <dbReference type="ARBA" id="ARBA00022679"/>
    </source>
</evidence>
<evidence type="ECO:0000256" key="11">
    <source>
        <dbReference type="ARBA" id="ARBA00023209"/>
    </source>
</evidence>
<keyword evidence="3" id="KW-0444">Lipid biosynthesis</keyword>
<evidence type="ECO:0000256" key="8">
    <source>
        <dbReference type="ARBA" id="ARBA00022840"/>
    </source>
</evidence>
<dbReference type="EC" id="2.7.1.107" evidence="14"/>
<organism evidence="14 15">
    <name type="scientific">Effusibacillus consociatus</name>
    <dbReference type="NCBI Taxonomy" id="1117041"/>
    <lineage>
        <taxon>Bacteria</taxon>
        <taxon>Bacillati</taxon>
        <taxon>Bacillota</taxon>
        <taxon>Bacilli</taxon>
        <taxon>Bacillales</taxon>
        <taxon>Alicyclobacillaceae</taxon>
        <taxon>Effusibacillus</taxon>
    </lineage>
</organism>
<dbReference type="InterPro" id="IPR001206">
    <property type="entry name" value="Diacylglycerol_kinase_cat_dom"/>
</dbReference>
<sequence length="294" mass="32306">MSKQRARLIYNPSSGKEMMRQHLPEILDILESAGLETSCHMTKGSDDAREAAVKAAADEFDYVIAAGGDGTVNEVVNGLSSAPIRPTLGILPAGTSNDLARALRIPRNLVKAAKQLTKFQVRPLDVGQANDHFFINIAGCGRITEITYEVPSKMKTALGQLAYYMKGLEKIPQLGAIHLEVEAPNFGFSGKAMLCLICNSRRVGGFEKLAPEAEPDDGLFDVILIKQSSIPDIVKLATQALRGEHIHNQRVMYFQTDRLKITSNERVDLNLDGEYGGSLPKEFRVLKHHLRVLV</sequence>
<evidence type="ECO:0000313" key="14">
    <source>
        <dbReference type="EMBL" id="MFC4770035.1"/>
    </source>
</evidence>
<dbReference type="InterPro" id="IPR017438">
    <property type="entry name" value="ATP-NAD_kinase_N"/>
</dbReference>
<feature type="domain" description="DAGKc" evidence="13">
    <location>
        <begin position="1"/>
        <end position="132"/>
    </location>
</feature>
<evidence type="ECO:0000256" key="9">
    <source>
        <dbReference type="ARBA" id="ARBA00022842"/>
    </source>
</evidence>
<dbReference type="Pfam" id="PF19279">
    <property type="entry name" value="YegS_C"/>
    <property type="match status" value="1"/>
</dbReference>
<evidence type="ECO:0000256" key="2">
    <source>
        <dbReference type="ARBA" id="ARBA00005983"/>
    </source>
</evidence>
<keyword evidence="6" id="KW-0547">Nucleotide-binding</keyword>
<dbReference type="SUPFAM" id="SSF111331">
    <property type="entry name" value="NAD kinase/diacylglycerol kinase-like"/>
    <property type="match status" value="1"/>
</dbReference>
<evidence type="ECO:0000256" key="12">
    <source>
        <dbReference type="ARBA" id="ARBA00023264"/>
    </source>
</evidence>
<comment type="caution">
    <text evidence="14">The sequence shown here is derived from an EMBL/GenBank/DDBJ whole genome shotgun (WGS) entry which is preliminary data.</text>
</comment>
<dbReference type="GO" id="GO:0004143">
    <property type="term" value="F:ATP-dependent diacylglycerol kinase activity"/>
    <property type="evidence" value="ECO:0007669"/>
    <property type="project" value="UniProtKB-EC"/>
</dbReference>
<evidence type="ECO:0000313" key="15">
    <source>
        <dbReference type="Proteomes" id="UP001596002"/>
    </source>
</evidence>
<comment type="similarity">
    <text evidence="2">Belongs to the diacylglycerol/lipid kinase family.</text>
</comment>
<evidence type="ECO:0000256" key="5">
    <source>
        <dbReference type="ARBA" id="ARBA00022723"/>
    </source>
</evidence>
<evidence type="ECO:0000256" key="3">
    <source>
        <dbReference type="ARBA" id="ARBA00022516"/>
    </source>
</evidence>
<proteinExistence type="inferred from homology"/>
<evidence type="ECO:0000256" key="1">
    <source>
        <dbReference type="ARBA" id="ARBA00001946"/>
    </source>
</evidence>
<dbReference type="Pfam" id="PF00781">
    <property type="entry name" value="DAGK_cat"/>
    <property type="match status" value="1"/>
</dbReference>
<dbReference type="InterPro" id="IPR005218">
    <property type="entry name" value="Diacylglycerol/lipid_kinase"/>
</dbReference>
<keyword evidence="7 14" id="KW-0418">Kinase</keyword>
<keyword evidence="5" id="KW-0479">Metal-binding</keyword>
<accession>A0ABV9Q753</accession>
<dbReference type="Proteomes" id="UP001596002">
    <property type="component" value="Unassembled WGS sequence"/>
</dbReference>
<keyword evidence="15" id="KW-1185">Reference proteome</keyword>
<keyword evidence="8" id="KW-0067">ATP-binding</keyword>
<dbReference type="NCBIfam" id="NF009874">
    <property type="entry name" value="PRK13337.1"/>
    <property type="match status" value="1"/>
</dbReference>
<dbReference type="Gene3D" id="3.40.50.10330">
    <property type="entry name" value="Probable inorganic polyphosphate/atp-NAD kinase, domain 1"/>
    <property type="match status" value="1"/>
</dbReference>
<gene>
    <name evidence="14" type="ORF">ACFO8Q_22405</name>
</gene>
<dbReference type="SMART" id="SM00046">
    <property type="entry name" value="DAGKc"/>
    <property type="match status" value="1"/>
</dbReference>